<dbReference type="AlphaFoldDB" id="A0A6I1MKV6"/>
<evidence type="ECO:0000313" key="1">
    <source>
        <dbReference type="EMBL" id="MPQ43660.1"/>
    </source>
</evidence>
<dbReference type="Proteomes" id="UP000430345">
    <property type="component" value="Unassembled WGS sequence"/>
</dbReference>
<accession>A0A6I1MKV6</accession>
<sequence length="89" mass="9929">MKKTWGNPNISVLGIEETEVLIRYAECHGHKAITGDFIPCKKPGGSSRYDEGGVKFETDGNIEYREWRTTHTNTCGGGDPRNVIIQLFS</sequence>
<dbReference type="EMBL" id="WHJC01000091">
    <property type="protein sequence ID" value="MPQ43660.1"/>
    <property type="molecule type" value="Genomic_DNA"/>
</dbReference>
<gene>
    <name evidence="1" type="ORF">GBZ86_07805</name>
</gene>
<protein>
    <submittedName>
        <fullName evidence="1">Uncharacterized protein</fullName>
    </submittedName>
</protein>
<reference evidence="1 2" key="1">
    <citation type="submission" date="2019-10" db="EMBL/GenBank/DDBJ databases">
        <title>The Genome Sequence of Clostridium tarantellae Isolated from Fish Brain.</title>
        <authorList>
            <person name="Bano L."/>
            <person name="Kiel M."/>
            <person name="Sales G."/>
            <person name="Doxey A.C."/>
            <person name="Mansfield M.J."/>
            <person name="Schiavone M."/>
            <person name="Rossetto O."/>
            <person name="Pirazzini M."/>
            <person name="Dobrindt U."/>
            <person name="Montecucco C."/>
        </authorList>
    </citation>
    <scope>NUCLEOTIDE SEQUENCE [LARGE SCALE GENOMIC DNA]</scope>
    <source>
        <strain evidence="1 2">DSM 3997</strain>
    </source>
</reference>
<organism evidence="1 2">
    <name type="scientific">Clostridium tarantellae</name>
    <dbReference type="NCBI Taxonomy" id="39493"/>
    <lineage>
        <taxon>Bacteria</taxon>
        <taxon>Bacillati</taxon>
        <taxon>Bacillota</taxon>
        <taxon>Clostridia</taxon>
        <taxon>Eubacteriales</taxon>
        <taxon>Clostridiaceae</taxon>
        <taxon>Clostridium</taxon>
    </lineage>
</organism>
<dbReference type="RefSeq" id="WP_152889381.1">
    <property type="nucleotide sequence ID" value="NZ_WHJC01000091.1"/>
</dbReference>
<comment type="caution">
    <text evidence="1">The sequence shown here is derived from an EMBL/GenBank/DDBJ whole genome shotgun (WGS) entry which is preliminary data.</text>
</comment>
<name>A0A6I1MKV6_9CLOT</name>
<evidence type="ECO:0000313" key="2">
    <source>
        <dbReference type="Proteomes" id="UP000430345"/>
    </source>
</evidence>
<proteinExistence type="predicted"/>
<keyword evidence="2" id="KW-1185">Reference proteome</keyword>